<proteinExistence type="predicted"/>
<comment type="caution">
    <text evidence="1">The sequence shown here is derived from an EMBL/GenBank/DDBJ whole genome shotgun (WGS) entry which is preliminary data.</text>
</comment>
<dbReference type="InterPro" id="IPR040807">
    <property type="entry name" value="DUF5522"/>
</dbReference>
<organism evidence="1 2">
    <name type="scientific">Triplophysa rosa</name>
    <name type="common">Cave loach</name>
    <dbReference type="NCBI Taxonomy" id="992332"/>
    <lineage>
        <taxon>Eukaryota</taxon>
        <taxon>Metazoa</taxon>
        <taxon>Chordata</taxon>
        <taxon>Craniata</taxon>
        <taxon>Vertebrata</taxon>
        <taxon>Euteleostomi</taxon>
        <taxon>Actinopterygii</taxon>
        <taxon>Neopterygii</taxon>
        <taxon>Teleostei</taxon>
        <taxon>Ostariophysi</taxon>
        <taxon>Cypriniformes</taxon>
        <taxon>Nemacheilidae</taxon>
        <taxon>Triplophysa</taxon>
    </lineage>
</organism>
<dbReference type="PANTHER" id="PTHR21037">
    <property type="entry name" value="39S RIBOSOMAL PROTEIN L14, MITOCHONDRIAL"/>
    <property type="match status" value="1"/>
</dbReference>
<keyword evidence="2" id="KW-1185">Reference proteome</keyword>
<accession>A0A9W7T746</accession>
<gene>
    <name evidence="1" type="ORF">IRJ41_018633</name>
</gene>
<name>A0A9W7T746_TRIRA</name>
<dbReference type="PANTHER" id="PTHR21037:SF2">
    <property type="entry name" value="SIMILAR TO NOVEL PROTEIN"/>
    <property type="match status" value="1"/>
</dbReference>
<dbReference type="Pfam" id="PF17653">
    <property type="entry name" value="DUF5522"/>
    <property type="match status" value="1"/>
</dbReference>
<evidence type="ECO:0000313" key="1">
    <source>
        <dbReference type="EMBL" id="KAI7791286.1"/>
    </source>
</evidence>
<reference evidence="1" key="1">
    <citation type="submission" date="2021-02" db="EMBL/GenBank/DDBJ databases">
        <title>Comparative genomics reveals that relaxation of natural selection precedes convergent phenotypic evolution of cavefish.</title>
        <authorList>
            <person name="Peng Z."/>
        </authorList>
    </citation>
    <scope>NUCLEOTIDE SEQUENCE</scope>
    <source>
        <tissue evidence="1">Muscle</tissue>
    </source>
</reference>
<evidence type="ECO:0000313" key="2">
    <source>
        <dbReference type="Proteomes" id="UP001059041"/>
    </source>
</evidence>
<dbReference type="EMBL" id="JAFHDT010000025">
    <property type="protein sequence ID" value="KAI7791286.1"/>
    <property type="molecule type" value="Genomic_DNA"/>
</dbReference>
<dbReference type="AlphaFoldDB" id="A0A9W7T746"/>
<sequence>MLICSSRLLKVRRFKLVQRAIIISDDVHVEKTLGSHSAHENEVSPNVSWVNTTPPSDTLSDADRLIHKLHLDACKNQEETYLDPITGYKVFTEFAHTTRGKCCGSACRHCPYRQINVKDPSKKKTFNSLFYV</sequence>
<dbReference type="Proteomes" id="UP001059041">
    <property type="component" value="Linkage Group LG25"/>
</dbReference>
<protein>
    <submittedName>
        <fullName evidence="1">Uncharacterized protein</fullName>
    </submittedName>
</protein>